<reference evidence="2" key="1">
    <citation type="journal article" date="2019" name="Environ. Microbiol.">
        <title>Fungal ecological strategies reflected in gene transcription - a case study of two litter decomposers.</title>
        <authorList>
            <person name="Barbi F."/>
            <person name="Kohler A."/>
            <person name="Barry K."/>
            <person name="Baskaran P."/>
            <person name="Daum C."/>
            <person name="Fauchery L."/>
            <person name="Ihrmark K."/>
            <person name="Kuo A."/>
            <person name="LaButti K."/>
            <person name="Lipzen A."/>
            <person name="Morin E."/>
            <person name="Grigoriev I.V."/>
            <person name="Henrissat B."/>
            <person name="Lindahl B."/>
            <person name="Martin F."/>
        </authorList>
    </citation>
    <scope>NUCLEOTIDE SEQUENCE</scope>
    <source>
        <strain evidence="2">JB14</strain>
    </source>
</reference>
<gene>
    <name evidence="2" type="ORF">BT96DRAFT_158393</name>
</gene>
<dbReference type="EMBL" id="ML769535">
    <property type="protein sequence ID" value="KAE9395250.1"/>
    <property type="molecule type" value="Genomic_DNA"/>
</dbReference>
<dbReference type="AlphaFoldDB" id="A0A6A4HBY4"/>
<dbReference type="Proteomes" id="UP000799118">
    <property type="component" value="Unassembled WGS sequence"/>
</dbReference>
<dbReference type="OrthoDB" id="2562743at2759"/>
<keyword evidence="1" id="KW-0175">Coiled coil</keyword>
<organism evidence="2 3">
    <name type="scientific">Gymnopus androsaceus JB14</name>
    <dbReference type="NCBI Taxonomy" id="1447944"/>
    <lineage>
        <taxon>Eukaryota</taxon>
        <taxon>Fungi</taxon>
        <taxon>Dikarya</taxon>
        <taxon>Basidiomycota</taxon>
        <taxon>Agaricomycotina</taxon>
        <taxon>Agaricomycetes</taxon>
        <taxon>Agaricomycetidae</taxon>
        <taxon>Agaricales</taxon>
        <taxon>Marasmiineae</taxon>
        <taxon>Omphalotaceae</taxon>
        <taxon>Gymnopus</taxon>
    </lineage>
</organism>
<evidence type="ECO:0000313" key="3">
    <source>
        <dbReference type="Proteomes" id="UP000799118"/>
    </source>
</evidence>
<feature type="coiled-coil region" evidence="1">
    <location>
        <begin position="89"/>
        <end position="154"/>
    </location>
</feature>
<protein>
    <submittedName>
        <fullName evidence="2">Uncharacterized protein</fullName>
    </submittedName>
</protein>
<dbReference type="PANTHER" id="PTHR21974:SF2">
    <property type="entry name" value="RE15880P"/>
    <property type="match status" value="1"/>
</dbReference>
<evidence type="ECO:0000313" key="2">
    <source>
        <dbReference type="EMBL" id="KAE9395250.1"/>
    </source>
</evidence>
<proteinExistence type="predicted"/>
<dbReference type="PANTHER" id="PTHR21974">
    <property type="entry name" value="RE15880P"/>
    <property type="match status" value="1"/>
</dbReference>
<evidence type="ECO:0000256" key="1">
    <source>
        <dbReference type="SAM" id="Coils"/>
    </source>
</evidence>
<keyword evidence="3" id="KW-1185">Reference proteome</keyword>
<accession>A0A6A4HBY4</accession>
<sequence length="276" mass="31454">MATSVSTQIVDTAPYHLGLLRTLEELQYAPSALTHQTGYIRELQTELGKVQEKVKELGAKTKKERKEHELLRDSTTRRLAAKLKGKGGVEKFEAKKEKEEREYIEALETEMRERGNEKMLENMVEEAKKVKADLQEKSQRLELIKKEISNLYHQVFDGPTQEFPRDDVLEQELASAQKTYDQIQSFLNAHSQSVNLLTQAERMLVLALKKMDEALSYSTWDIYGRGSMSDMMERDALANAAVYASKAEILIGQAQRASGDVQSIGPLRVHDIRILR</sequence>
<name>A0A6A4HBY4_9AGAR</name>